<dbReference type="AlphaFoldDB" id="A0A917PVR9"/>
<protein>
    <recommendedName>
        <fullName evidence="3">Transposase DDE domain-containing protein</fullName>
    </recommendedName>
</protein>
<evidence type="ECO:0000313" key="1">
    <source>
        <dbReference type="EMBL" id="GGJ94923.1"/>
    </source>
</evidence>
<comment type="caution">
    <text evidence="1">The sequence shown here is derived from an EMBL/GenBank/DDBJ whole genome shotgun (WGS) entry which is preliminary data.</text>
</comment>
<name>A0A917PVR9_9MICO</name>
<proteinExistence type="predicted"/>
<evidence type="ECO:0008006" key="3">
    <source>
        <dbReference type="Google" id="ProtNLM"/>
    </source>
</evidence>
<dbReference type="EMBL" id="BMMD01000053">
    <property type="protein sequence ID" value="GGJ94923.1"/>
    <property type="molecule type" value="Genomic_DNA"/>
</dbReference>
<dbReference type="RefSeq" id="WP_188744819.1">
    <property type="nucleotide sequence ID" value="NZ_BAABFW010000107.1"/>
</dbReference>
<organism evidence="1 2">
    <name type="scientific">Agromyces bauzanensis</name>
    <dbReference type="NCBI Taxonomy" id="1308924"/>
    <lineage>
        <taxon>Bacteria</taxon>
        <taxon>Bacillati</taxon>
        <taxon>Actinomycetota</taxon>
        <taxon>Actinomycetes</taxon>
        <taxon>Micrococcales</taxon>
        <taxon>Microbacteriaceae</taxon>
        <taxon>Agromyces</taxon>
    </lineage>
</organism>
<accession>A0A917PVR9</accession>
<sequence>MKAYGRITPVFDESNLVSHVGLVPVLTLAGRAGLSGLVGEHVTLPAANMGVKARTVVAGMLAGADSIGDLDVLRAGGDLEGDRPVARAVHDRHVPAPVRAWGACCSWRR</sequence>
<dbReference type="Proteomes" id="UP000636956">
    <property type="component" value="Unassembled WGS sequence"/>
</dbReference>
<keyword evidence="2" id="KW-1185">Reference proteome</keyword>
<reference evidence="1" key="1">
    <citation type="journal article" date="2014" name="Int. J. Syst. Evol. Microbiol.">
        <title>Complete genome sequence of Corynebacterium casei LMG S-19264T (=DSM 44701T), isolated from a smear-ripened cheese.</title>
        <authorList>
            <consortium name="US DOE Joint Genome Institute (JGI-PGF)"/>
            <person name="Walter F."/>
            <person name="Albersmeier A."/>
            <person name="Kalinowski J."/>
            <person name="Ruckert C."/>
        </authorList>
    </citation>
    <scope>NUCLEOTIDE SEQUENCE</scope>
    <source>
        <strain evidence="1">CGMCC 1.8984</strain>
    </source>
</reference>
<gene>
    <name evidence="1" type="ORF">GCM10011372_36510</name>
</gene>
<evidence type="ECO:0000313" key="2">
    <source>
        <dbReference type="Proteomes" id="UP000636956"/>
    </source>
</evidence>
<reference evidence="1" key="2">
    <citation type="submission" date="2020-09" db="EMBL/GenBank/DDBJ databases">
        <authorList>
            <person name="Sun Q."/>
            <person name="Zhou Y."/>
        </authorList>
    </citation>
    <scope>NUCLEOTIDE SEQUENCE</scope>
    <source>
        <strain evidence="1">CGMCC 1.8984</strain>
    </source>
</reference>